<dbReference type="EMBL" id="JAVRIB010000013">
    <property type="protein sequence ID" value="MDT0635788.1"/>
    <property type="molecule type" value="Genomic_DNA"/>
</dbReference>
<reference evidence="2 3" key="1">
    <citation type="submission" date="2023-09" db="EMBL/GenBank/DDBJ databases">
        <authorList>
            <person name="Rey-Velasco X."/>
        </authorList>
    </citation>
    <scope>NUCLEOTIDE SEQUENCE [LARGE SCALE GENOMIC DNA]</scope>
    <source>
        <strain evidence="2 3">W335</strain>
    </source>
</reference>
<sequence length="99" mass="11369">MPRRLYEIEIGDWYLSPWTSSRFEVVAMDEASRAVEIQYEDGTVEEIDYESWPQLEAEDAGPPDDITGALDTEPEDDDQVSLDLDGPDDPFEELDYLLH</sequence>
<comment type="caution">
    <text evidence="2">The sequence shown here is derived from an EMBL/GenBank/DDBJ whole genome shotgun (WGS) entry which is preliminary data.</text>
</comment>
<dbReference type="Pfam" id="PF20549">
    <property type="entry name" value="DUF6763"/>
    <property type="match status" value="1"/>
</dbReference>
<evidence type="ECO:0000256" key="1">
    <source>
        <dbReference type="SAM" id="MobiDB-lite"/>
    </source>
</evidence>
<dbReference type="Proteomes" id="UP001251857">
    <property type="component" value="Unassembled WGS sequence"/>
</dbReference>
<protein>
    <submittedName>
        <fullName evidence="2">DUF6763 family protein</fullName>
    </submittedName>
</protein>
<organism evidence="2 3">
    <name type="scientific">Spectribacter hydrogenoxidans</name>
    <dbReference type="NCBI Taxonomy" id="3075608"/>
    <lineage>
        <taxon>Bacteria</taxon>
        <taxon>Pseudomonadati</taxon>
        <taxon>Pseudomonadota</taxon>
        <taxon>Gammaproteobacteria</taxon>
        <taxon>Salinisphaerales</taxon>
        <taxon>Salinisphaeraceae</taxon>
        <taxon>Spectribacter</taxon>
    </lineage>
</organism>
<name>A0ABU3C2K2_9GAMM</name>
<gene>
    <name evidence="2" type="ORF">RM532_12590</name>
</gene>
<dbReference type="InterPro" id="IPR046651">
    <property type="entry name" value="DUF6763"/>
</dbReference>
<evidence type="ECO:0000313" key="3">
    <source>
        <dbReference type="Proteomes" id="UP001251857"/>
    </source>
</evidence>
<proteinExistence type="predicted"/>
<keyword evidence="3" id="KW-1185">Reference proteome</keyword>
<evidence type="ECO:0000313" key="2">
    <source>
        <dbReference type="EMBL" id="MDT0635788.1"/>
    </source>
</evidence>
<dbReference type="RefSeq" id="WP_311653687.1">
    <property type="nucleotide sequence ID" value="NZ_JAVRIB010000013.1"/>
</dbReference>
<accession>A0ABU3C2K2</accession>
<feature type="compositionally biased region" description="Acidic residues" evidence="1">
    <location>
        <begin position="72"/>
        <end position="99"/>
    </location>
</feature>
<feature type="region of interest" description="Disordered" evidence="1">
    <location>
        <begin position="54"/>
        <end position="99"/>
    </location>
</feature>